<dbReference type="PANTHER" id="PTHR40078:SF1">
    <property type="entry name" value="INTEGRAL MEMBRANE PROTEIN"/>
    <property type="match status" value="1"/>
</dbReference>
<feature type="transmembrane region" description="Helical" evidence="1">
    <location>
        <begin position="9"/>
        <end position="29"/>
    </location>
</feature>
<dbReference type="RefSeq" id="WP_204906413.1">
    <property type="nucleotide sequence ID" value="NZ_JACJKS010000007.1"/>
</dbReference>
<name>A0A938XBC4_9CLOT</name>
<dbReference type="AlphaFoldDB" id="A0A938XBC4"/>
<organism evidence="2 3">
    <name type="scientific">Mordavella massiliensis</name>
    <dbReference type="NCBI Taxonomy" id="1871024"/>
    <lineage>
        <taxon>Bacteria</taxon>
        <taxon>Bacillati</taxon>
        <taxon>Bacillota</taxon>
        <taxon>Clostridia</taxon>
        <taxon>Eubacteriales</taxon>
        <taxon>Clostridiaceae</taxon>
        <taxon>Mordavella</taxon>
    </lineage>
</organism>
<evidence type="ECO:0000256" key="1">
    <source>
        <dbReference type="SAM" id="Phobius"/>
    </source>
</evidence>
<keyword evidence="1" id="KW-1133">Transmembrane helix</keyword>
<keyword evidence="1" id="KW-0472">Membrane</keyword>
<feature type="transmembrane region" description="Helical" evidence="1">
    <location>
        <begin position="76"/>
        <end position="95"/>
    </location>
</feature>
<dbReference type="Proteomes" id="UP000705508">
    <property type="component" value="Unassembled WGS sequence"/>
</dbReference>
<reference evidence="2" key="1">
    <citation type="submission" date="2020-08" db="EMBL/GenBank/DDBJ databases">
        <authorList>
            <person name="Cejkova D."/>
            <person name="Kubasova T."/>
            <person name="Jahodarova E."/>
            <person name="Rychlik I."/>
        </authorList>
    </citation>
    <scope>NUCLEOTIDE SEQUENCE</scope>
    <source>
        <strain evidence="2">An582</strain>
    </source>
</reference>
<gene>
    <name evidence="2" type="ORF">H6A20_07000</name>
</gene>
<comment type="caution">
    <text evidence="2">The sequence shown here is derived from an EMBL/GenBank/DDBJ whole genome shotgun (WGS) entry which is preliminary data.</text>
</comment>
<evidence type="ECO:0000313" key="3">
    <source>
        <dbReference type="Proteomes" id="UP000705508"/>
    </source>
</evidence>
<feature type="transmembrane region" description="Helical" evidence="1">
    <location>
        <begin position="107"/>
        <end position="128"/>
    </location>
</feature>
<dbReference type="Pfam" id="PF19700">
    <property type="entry name" value="DUF6198"/>
    <property type="match status" value="1"/>
</dbReference>
<reference evidence="2" key="2">
    <citation type="journal article" date="2021" name="Sci. Rep.">
        <title>The distribution of antibiotic resistance genes in chicken gut microbiota commensals.</title>
        <authorList>
            <person name="Juricova H."/>
            <person name="Matiasovicova J."/>
            <person name="Kubasova T."/>
            <person name="Cejkova D."/>
            <person name="Rychlik I."/>
        </authorList>
    </citation>
    <scope>NUCLEOTIDE SEQUENCE</scope>
    <source>
        <strain evidence="2">An582</strain>
    </source>
</reference>
<dbReference type="PANTHER" id="PTHR40078">
    <property type="entry name" value="INTEGRAL MEMBRANE PROTEIN-RELATED"/>
    <property type="match status" value="1"/>
</dbReference>
<feature type="transmembrane region" description="Helical" evidence="1">
    <location>
        <begin position="49"/>
        <end position="69"/>
    </location>
</feature>
<dbReference type="EMBL" id="JACJKS010000007">
    <property type="protein sequence ID" value="MBM6948406.1"/>
    <property type="molecule type" value="Genomic_DNA"/>
</dbReference>
<dbReference type="InterPro" id="IPR038750">
    <property type="entry name" value="YczE/YyaS-like"/>
</dbReference>
<protein>
    <submittedName>
        <fullName evidence="2">Tat pathway signal sequence</fullName>
    </submittedName>
</protein>
<sequence>MTDEKTRRICMTVFGITLNGIAVGMFNFSDFGMDPFQVLAHGLWNLTSIGYGTFYMILNLILLVAVFFMDRTKIGLGTFINLFLLGYVAEFSGWVCDRLFPDPGLALKIVFLLAAIVITSLAAALYFTADLGVSTYDAVALYLDAHTRIPFQYLRIGTDFICVAIGFSLRATVGIGTVITAFFMGPVIAFFRRHVAEPLRYGKKQTV</sequence>
<proteinExistence type="predicted"/>
<evidence type="ECO:0000313" key="2">
    <source>
        <dbReference type="EMBL" id="MBM6948406.1"/>
    </source>
</evidence>
<keyword evidence="1" id="KW-0812">Transmembrane</keyword>
<accession>A0A938XBC4</accession>